<dbReference type="OrthoDB" id="689741at2759"/>
<reference evidence="3" key="2">
    <citation type="submission" date="2021-02" db="EMBL/GenBank/DDBJ databases">
        <authorList>
            <person name="Kimball J.A."/>
            <person name="Haas M.W."/>
            <person name="Macchietto M."/>
            <person name="Kono T."/>
            <person name="Duquette J."/>
            <person name="Shao M."/>
        </authorList>
    </citation>
    <scope>NUCLEOTIDE SEQUENCE</scope>
    <source>
        <tissue evidence="3">Fresh leaf tissue</tissue>
    </source>
</reference>
<sequence length="138" mass="15331">MNSPMAQLILIEVLVMLGVVGLLVLVLLGSYRRQSSSGAVRMITWVAYTSCIPMASYTTGLMQSSSDKNSLFSVWAICLLLIIQSTDSLSAYSLNDNDNWKMLYFQQLIQLFWSDRLLASAGVDSDYSLREYSPLPSA</sequence>
<evidence type="ECO:0000313" key="3">
    <source>
        <dbReference type="EMBL" id="KAG8090312.1"/>
    </source>
</evidence>
<gene>
    <name evidence="3" type="ORF">GUJ93_ZPchr0011g28292</name>
</gene>
<comment type="caution">
    <text evidence="3">The sequence shown here is derived from an EMBL/GenBank/DDBJ whole genome shotgun (WGS) entry which is preliminary data.</text>
</comment>
<feature type="domain" description="DUF4220" evidence="2">
    <location>
        <begin position="45"/>
        <end position="114"/>
    </location>
</feature>
<evidence type="ECO:0000259" key="2">
    <source>
        <dbReference type="Pfam" id="PF13968"/>
    </source>
</evidence>
<evidence type="ECO:0000313" key="4">
    <source>
        <dbReference type="Proteomes" id="UP000729402"/>
    </source>
</evidence>
<keyword evidence="1" id="KW-0812">Transmembrane</keyword>
<feature type="transmembrane region" description="Helical" evidence="1">
    <location>
        <begin position="6"/>
        <end position="28"/>
    </location>
</feature>
<proteinExistence type="predicted"/>
<dbReference type="AlphaFoldDB" id="A0A8J6BLI9"/>
<organism evidence="3 4">
    <name type="scientific">Zizania palustris</name>
    <name type="common">Northern wild rice</name>
    <dbReference type="NCBI Taxonomy" id="103762"/>
    <lineage>
        <taxon>Eukaryota</taxon>
        <taxon>Viridiplantae</taxon>
        <taxon>Streptophyta</taxon>
        <taxon>Embryophyta</taxon>
        <taxon>Tracheophyta</taxon>
        <taxon>Spermatophyta</taxon>
        <taxon>Magnoliopsida</taxon>
        <taxon>Liliopsida</taxon>
        <taxon>Poales</taxon>
        <taxon>Poaceae</taxon>
        <taxon>BOP clade</taxon>
        <taxon>Oryzoideae</taxon>
        <taxon>Oryzeae</taxon>
        <taxon>Zizaniinae</taxon>
        <taxon>Zizania</taxon>
    </lineage>
</organism>
<dbReference type="Pfam" id="PF13968">
    <property type="entry name" value="DUF4220"/>
    <property type="match status" value="1"/>
</dbReference>
<feature type="transmembrane region" description="Helical" evidence="1">
    <location>
        <begin position="72"/>
        <end position="94"/>
    </location>
</feature>
<keyword evidence="1" id="KW-1133">Transmembrane helix</keyword>
<name>A0A8J6BLI9_ZIZPA</name>
<dbReference type="PANTHER" id="PTHR31325">
    <property type="entry name" value="OS01G0798800 PROTEIN-RELATED"/>
    <property type="match status" value="1"/>
</dbReference>
<protein>
    <recommendedName>
        <fullName evidence="2">DUF4220 domain-containing protein</fullName>
    </recommendedName>
</protein>
<feature type="transmembrane region" description="Helical" evidence="1">
    <location>
        <begin position="40"/>
        <end position="60"/>
    </location>
</feature>
<dbReference type="EMBL" id="JAAALK010000081">
    <property type="protein sequence ID" value="KAG8090312.1"/>
    <property type="molecule type" value="Genomic_DNA"/>
</dbReference>
<evidence type="ECO:0000256" key="1">
    <source>
        <dbReference type="SAM" id="Phobius"/>
    </source>
</evidence>
<reference evidence="3" key="1">
    <citation type="journal article" date="2021" name="bioRxiv">
        <title>Whole Genome Assembly and Annotation of Northern Wild Rice, Zizania palustris L., Supports a Whole Genome Duplication in the Zizania Genus.</title>
        <authorList>
            <person name="Haas M."/>
            <person name="Kono T."/>
            <person name="Macchietto M."/>
            <person name="Millas R."/>
            <person name="McGilp L."/>
            <person name="Shao M."/>
            <person name="Duquette J."/>
            <person name="Hirsch C.N."/>
            <person name="Kimball J."/>
        </authorList>
    </citation>
    <scope>NUCLEOTIDE SEQUENCE</scope>
    <source>
        <tissue evidence="3">Fresh leaf tissue</tissue>
    </source>
</reference>
<keyword evidence="4" id="KW-1185">Reference proteome</keyword>
<keyword evidence="1" id="KW-0472">Membrane</keyword>
<dbReference type="Proteomes" id="UP000729402">
    <property type="component" value="Unassembled WGS sequence"/>
</dbReference>
<dbReference type="InterPro" id="IPR025315">
    <property type="entry name" value="DUF4220"/>
</dbReference>
<accession>A0A8J6BLI9</accession>